<keyword evidence="4" id="KW-1185">Reference proteome</keyword>
<dbReference type="GO" id="GO:0032259">
    <property type="term" value="P:methylation"/>
    <property type="evidence" value="ECO:0007669"/>
    <property type="project" value="UniProtKB-KW"/>
</dbReference>
<dbReference type="EMBL" id="CP070968">
    <property type="protein sequence ID" value="QSF55793.1"/>
    <property type="molecule type" value="Genomic_DNA"/>
</dbReference>
<sequence length="210" mass="23066">MKDTLMDPITARDFWNTRYDRQDYLFGEAPNAFLAAQIDRLTPGMTALAVADGEGRNGVWLAEQGLTVTTTDIAPRAIEKALALAKRRGVALDAQLADLETWAWPQDAFDVVVAVFIQFAPPARRDRIFERMKAAVKPGGLVLLQGYRPEQIAYGTGGPGQVENLYTEALLRDAFADFDILHLRGHDSDVSEGAGHCGRSALIDLIARRP</sequence>
<feature type="domain" description="Methyltransferase" evidence="2">
    <location>
        <begin position="48"/>
        <end position="140"/>
    </location>
</feature>
<dbReference type="Gene3D" id="3.40.50.150">
    <property type="entry name" value="Vaccinia Virus protein VP39"/>
    <property type="match status" value="1"/>
</dbReference>
<dbReference type="InterPro" id="IPR029063">
    <property type="entry name" value="SAM-dependent_MTases_sf"/>
</dbReference>
<evidence type="ECO:0000256" key="1">
    <source>
        <dbReference type="ARBA" id="ARBA00022679"/>
    </source>
</evidence>
<keyword evidence="1" id="KW-0808">Transferase</keyword>
<dbReference type="GO" id="GO:0008168">
    <property type="term" value="F:methyltransferase activity"/>
    <property type="evidence" value="ECO:0007669"/>
    <property type="project" value="UniProtKB-KW"/>
</dbReference>
<keyword evidence="3" id="KW-0489">Methyltransferase</keyword>
<evidence type="ECO:0000313" key="3">
    <source>
        <dbReference type="EMBL" id="QSF55793.1"/>
    </source>
</evidence>
<protein>
    <submittedName>
        <fullName evidence="3">Class I SAM-dependent methyltransferase</fullName>
    </submittedName>
</protein>
<evidence type="ECO:0000259" key="2">
    <source>
        <dbReference type="Pfam" id="PF13649"/>
    </source>
</evidence>
<accession>A0ABX7LSJ5</accession>
<dbReference type="CDD" id="cd02440">
    <property type="entry name" value="AdoMet_MTases"/>
    <property type="match status" value="1"/>
</dbReference>
<proteinExistence type="predicted"/>
<dbReference type="PANTHER" id="PTHR43861">
    <property type="entry name" value="TRANS-ACONITATE 2-METHYLTRANSFERASE-RELATED"/>
    <property type="match status" value="1"/>
</dbReference>
<organism evidence="3 4">
    <name type="scientific">Brevundimonas fontaquae</name>
    <dbReference type="NCBI Taxonomy" id="2813778"/>
    <lineage>
        <taxon>Bacteria</taxon>
        <taxon>Pseudomonadati</taxon>
        <taxon>Pseudomonadota</taxon>
        <taxon>Alphaproteobacteria</taxon>
        <taxon>Caulobacterales</taxon>
        <taxon>Caulobacteraceae</taxon>
        <taxon>Brevundimonas</taxon>
    </lineage>
</organism>
<dbReference type="PANTHER" id="PTHR43861:SF3">
    <property type="entry name" value="PUTATIVE (AFU_ORTHOLOGUE AFUA_2G14390)-RELATED"/>
    <property type="match status" value="1"/>
</dbReference>
<name>A0ABX7LSJ5_9CAUL</name>
<gene>
    <name evidence="3" type="ORF">JX001_05085</name>
</gene>
<reference evidence="3 4" key="1">
    <citation type="submission" date="2021-02" db="EMBL/GenBank/DDBJ databases">
        <title>Brevundimonas sp. CS1 genome sequence.</title>
        <authorList>
            <person name="Lee K."/>
            <person name="Choi Y.-J."/>
            <person name="Son H.-R."/>
        </authorList>
    </citation>
    <scope>NUCLEOTIDE SEQUENCE [LARGE SCALE GENOMIC DNA]</scope>
    <source>
        <strain evidence="3 4">CS1</strain>
    </source>
</reference>
<dbReference type="Pfam" id="PF13649">
    <property type="entry name" value="Methyltransf_25"/>
    <property type="match status" value="1"/>
</dbReference>
<dbReference type="SUPFAM" id="SSF53335">
    <property type="entry name" value="S-adenosyl-L-methionine-dependent methyltransferases"/>
    <property type="match status" value="1"/>
</dbReference>
<evidence type="ECO:0000313" key="4">
    <source>
        <dbReference type="Proteomes" id="UP000662957"/>
    </source>
</evidence>
<dbReference type="InterPro" id="IPR041698">
    <property type="entry name" value="Methyltransf_25"/>
</dbReference>
<dbReference type="Proteomes" id="UP000662957">
    <property type="component" value="Chromosome"/>
</dbReference>